<accession>A0A9D1PS17</accession>
<dbReference type="PANTHER" id="PTHR42786:SF2">
    <property type="entry name" value="TRNA (CYTIDINE_URIDINE-2'-O-)-METHYLTRANSFERASE TRMJ"/>
    <property type="match status" value="1"/>
</dbReference>
<dbReference type="Proteomes" id="UP000823936">
    <property type="component" value="Unassembled WGS sequence"/>
</dbReference>
<dbReference type="PANTHER" id="PTHR42786">
    <property type="entry name" value="TRNA/RRNA METHYLTRANSFERASE"/>
    <property type="match status" value="1"/>
</dbReference>
<dbReference type="AlphaFoldDB" id="A0A9D1PS17"/>
<dbReference type="NCBIfam" id="TIGR00050">
    <property type="entry name" value="rRNA_methyl_1"/>
    <property type="match status" value="1"/>
</dbReference>
<comment type="subunit">
    <text evidence="5">Homodimer.</text>
</comment>
<feature type="domain" description="tRNA/rRNA methyltransferase SpoU type" evidence="6">
    <location>
        <begin position="9"/>
        <end position="158"/>
    </location>
</feature>
<comment type="catalytic activity">
    <reaction evidence="5">
        <text>uridine(32) in tRNA + S-adenosyl-L-methionine = 2'-O-methyluridine(32) in tRNA + S-adenosyl-L-homocysteine + H(+)</text>
        <dbReference type="Rhea" id="RHEA:42936"/>
        <dbReference type="Rhea" id="RHEA-COMP:10107"/>
        <dbReference type="Rhea" id="RHEA-COMP:10290"/>
        <dbReference type="ChEBI" id="CHEBI:15378"/>
        <dbReference type="ChEBI" id="CHEBI:57856"/>
        <dbReference type="ChEBI" id="CHEBI:59789"/>
        <dbReference type="ChEBI" id="CHEBI:65315"/>
        <dbReference type="ChEBI" id="CHEBI:74478"/>
        <dbReference type="EC" id="2.1.1.200"/>
    </reaction>
</comment>
<evidence type="ECO:0000256" key="3">
    <source>
        <dbReference type="ARBA" id="ARBA00022679"/>
    </source>
</evidence>
<comment type="similarity">
    <text evidence="1">Belongs to the class IV-like SAM-binding methyltransferase superfamily. RNA methyltransferase TrmH family.</text>
</comment>
<dbReference type="InterPro" id="IPR004384">
    <property type="entry name" value="RNA_MeTrfase_TrmJ/LasT"/>
</dbReference>
<evidence type="ECO:0000259" key="6">
    <source>
        <dbReference type="Pfam" id="PF00588"/>
    </source>
</evidence>
<reference evidence="7" key="2">
    <citation type="submission" date="2021-04" db="EMBL/GenBank/DDBJ databases">
        <authorList>
            <person name="Gilroy R."/>
        </authorList>
    </citation>
    <scope>NUCLEOTIDE SEQUENCE</scope>
    <source>
        <strain evidence="7">Gambia11-129</strain>
    </source>
</reference>
<sequence length="251" mass="28867">MENEYLDRIEIVLVETQDAANIGSVCRAMKTMGITHLCLVANEEYDENRVRTLALHASDIWEKRRVVKTLDQALSDSVFSVASTRRKGKFRKLSSYTPSDLAKRLQTCANGKVSIVFGREADGLRDDEVNLCSSVVTIPTSELFPSLNLAQAVQIVTYNLFLESKEYKPGLVSVSHERVNEVTRCISRSLENIGYYKWDEEKKWTEILIRDTIEKATLSESEIKRFLKIFEKMEKIKIYKDRDNEKIQELS</sequence>
<comment type="caution">
    <text evidence="7">The sequence shown here is derived from an EMBL/GenBank/DDBJ whole genome shotgun (WGS) entry which is preliminary data.</text>
</comment>
<dbReference type="CDD" id="cd18093">
    <property type="entry name" value="SpoU-like_TrmJ"/>
    <property type="match status" value="1"/>
</dbReference>
<dbReference type="GO" id="GO:0003723">
    <property type="term" value="F:RNA binding"/>
    <property type="evidence" value="ECO:0007669"/>
    <property type="project" value="InterPro"/>
</dbReference>
<dbReference type="Gene3D" id="3.40.1280.10">
    <property type="match status" value="1"/>
</dbReference>
<evidence type="ECO:0000256" key="2">
    <source>
        <dbReference type="ARBA" id="ARBA00022603"/>
    </source>
</evidence>
<evidence type="ECO:0000313" key="7">
    <source>
        <dbReference type="EMBL" id="HIV98661.1"/>
    </source>
</evidence>
<comment type="function">
    <text evidence="5">Catalyzes the formation of 2'O-methylated cytidine (Cm32) or 2'O-methylated uridine (Um32) at position 32 in tRNA.</text>
</comment>
<dbReference type="InterPro" id="IPR001537">
    <property type="entry name" value="SpoU_MeTrfase"/>
</dbReference>
<evidence type="ECO:0000256" key="4">
    <source>
        <dbReference type="ARBA" id="ARBA00022691"/>
    </source>
</evidence>
<dbReference type="InterPro" id="IPR029028">
    <property type="entry name" value="Alpha/beta_knot_MTases"/>
</dbReference>
<evidence type="ECO:0000313" key="8">
    <source>
        <dbReference type="Proteomes" id="UP000823936"/>
    </source>
</evidence>
<evidence type="ECO:0000256" key="5">
    <source>
        <dbReference type="RuleBase" id="RU362024"/>
    </source>
</evidence>
<protein>
    <recommendedName>
        <fullName evidence="5">tRNA (cytidine/uridine-2'-O-)-methyltransferase TrmJ</fullName>
        <ecNumber evidence="5">2.1.1.200</ecNumber>
    </recommendedName>
    <alternativeName>
        <fullName evidence="5">tRNA (cytidine(32)/uridine(32)-2'-O)-methyltransferase</fullName>
    </alternativeName>
    <alternativeName>
        <fullName evidence="5">tRNA Cm32/Um32 methyltransferase</fullName>
    </alternativeName>
</protein>
<keyword evidence="3" id="KW-0808">Transferase</keyword>
<dbReference type="Pfam" id="PF00588">
    <property type="entry name" value="SpoU_methylase"/>
    <property type="match status" value="1"/>
</dbReference>
<proteinExistence type="inferred from homology"/>
<dbReference type="EMBL" id="DXHU01000011">
    <property type="protein sequence ID" value="HIV98661.1"/>
    <property type="molecule type" value="Genomic_DNA"/>
</dbReference>
<organism evidence="7 8">
    <name type="scientific">Candidatus Ornithospirochaeta avicola</name>
    <dbReference type="NCBI Taxonomy" id="2840896"/>
    <lineage>
        <taxon>Bacteria</taxon>
        <taxon>Pseudomonadati</taxon>
        <taxon>Spirochaetota</taxon>
        <taxon>Spirochaetia</taxon>
        <taxon>Spirochaetales</taxon>
        <taxon>Spirochaetaceae</taxon>
        <taxon>Spirochaetaceae incertae sedis</taxon>
        <taxon>Candidatus Ornithospirochaeta</taxon>
    </lineage>
</organism>
<evidence type="ECO:0000256" key="1">
    <source>
        <dbReference type="ARBA" id="ARBA00007228"/>
    </source>
</evidence>
<gene>
    <name evidence="5" type="primary">trmJ</name>
    <name evidence="7" type="ORF">IAB12_02640</name>
</gene>
<dbReference type="EC" id="2.1.1.200" evidence="5"/>
<name>A0A9D1PS17_9SPIO</name>
<dbReference type="GO" id="GO:0002128">
    <property type="term" value="P:tRNA nucleoside ribose methylation"/>
    <property type="evidence" value="ECO:0007669"/>
    <property type="project" value="TreeGrafter"/>
</dbReference>
<dbReference type="GO" id="GO:0160206">
    <property type="term" value="F:tRNA (cytidine(32)/uridine(32)-2'-O)-methyltransferase activity"/>
    <property type="evidence" value="ECO:0007669"/>
    <property type="project" value="UniProtKB-EC"/>
</dbReference>
<dbReference type="InterPro" id="IPR029026">
    <property type="entry name" value="tRNA_m1G_MTases_N"/>
</dbReference>
<dbReference type="SUPFAM" id="SSF75217">
    <property type="entry name" value="alpha/beta knot"/>
    <property type="match status" value="1"/>
</dbReference>
<dbReference type="GO" id="GO:0005829">
    <property type="term" value="C:cytosol"/>
    <property type="evidence" value="ECO:0007669"/>
    <property type="project" value="TreeGrafter"/>
</dbReference>
<reference evidence="7" key="1">
    <citation type="journal article" date="2021" name="PeerJ">
        <title>Extensive microbial diversity within the chicken gut microbiome revealed by metagenomics and culture.</title>
        <authorList>
            <person name="Gilroy R."/>
            <person name="Ravi A."/>
            <person name="Getino M."/>
            <person name="Pursley I."/>
            <person name="Horton D.L."/>
            <person name="Alikhan N.F."/>
            <person name="Baker D."/>
            <person name="Gharbi K."/>
            <person name="Hall N."/>
            <person name="Watson M."/>
            <person name="Adriaenssens E.M."/>
            <person name="Foster-Nyarko E."/>
            <person name="Jarju S."/>
            <person name="Secka A."/>
            <person name="Antonio M."/>
            <person name="Oren A."/>
            <person name="Chaudhuri R.R."/>
            <person name="La Ragione R."/>
            <person name="Hildebrand F."/>
            <person name="Pallen M.J."/>
        </authorList>
    </citation>
    <scope>NUCLEOTIDE SEQUENCE</scope>
    <source>
        <strain evidence="7">Gambia11-129</strain>
    </source>
</reference>
<keyword evidence="4 5" id="KW-0949">S-adenosyl-L-methionine</keyword>
<keyword evidence="5" id="KW-0963">Cytoplasm</keyword>
<comment type="subcellular location">
    <subcellularLocation>
        <location evidence="5">Cytoplasm</location>
    </subcellularLocation>
</comment>
<keyword evidence="5" id="KW-0819">tRNA processing</keyword>
<dbReference type="PIRSF" id="PIRSF004808">
    <property type="entry name" value="LasT"/>
    <property type="match status" value="1"/>
</dbReference>
<keyword evidence="2 5" id="KW-0489">Methyltransferase</keyword>
<comment type="catalytic activity">
    <reaction evidence="5">
        <text>cytidine(32) in tRNA + S-adenosyl-L-methionine = 2'-O-methylcytidine(32) in tRNA + S-adenosyl-L-homocysteine + H(+)</text>
        <dbReference type="Rhea" id="RHEA:42932"/>
        <dbReference type="Rhea" id="RHEA-COMP:10288"/>
        <dbReference type="Rhea" id="RHEA-COMP:10289"/>
        <dbReference type="ChEBI" id="CHEBI:15378"/>
        <dbReference type="ChEBI" id="CHEBI:57856"/>
        <dbReference type="ChEBI" id="CHEBI:59789"/>
        <dbReference type="ChEBI" id="CHEBI:74495"/>
        <dbReference type="ChEBI" id="CHEBI:82748"/>
        <dbReference type="EC" id="2.1.1.200"/>
    </reaction>
</comment>